<reference evidence="2" key="1">
    <citation type="journal article" date="2021" name="Nat. Commun.">
        <title>Genetic determinants of endophytism in the Arabidopsis root mycobiome.</title>
        <authorList>
            <person name="Mesny F."/>
            <person name="Miyauchi S."/>
            <person name="Thiergart T."/>
            <person name="Pickel B."/>
            <person name="Atanasova L."/>
            <person name="Karlsson M."/>
            <person name="Huettel B."/>
            <person name="Barry K.W."/>
            <person name="Haridas S."/>
            <person name="Chen C."/>
            <person name="Bauer D."/>
            <person name="Andreopoulos W."/>
            <person name="Pangilinan J."/>
            <person name="LaButti K."/>
            <person name="Riley R."/>
            <person name="Lipzen A."/>
            <person name="Clum A."/>
            <person name="Drula E."/>
            <person name="Henrissat B."/>
            <person name="Kohler A."/>
            <person name="Grigoriev I.V."/>
            <person name="Martin F.M."/>
            <person name="Hacquard S."/>
        </authorList>
    </citation>
    <scope>NUCLEOTIDE SEQUENCE</scope>
    <source>
        <strain evidence="2">MPI-SDFR-AT-0120</strain>
    </source>
</reference>
<evidence type="ECO:0000313" key="2">
    <source>
        <dbReference type="EMBL" id="KAH7090442.1"/>
    </source>
</evidence>
<protein>
    <submittedName>
        <fullName evidence="2">Heterokaryon incompatibility protein-domain-containing protein</fullName>
    </submittedName>
</protein>
<dbReference type="PANTHER" id="PTHR24148">
    <property type="entry name" value="ANKYRIN REPEAT DOMAIN-CONTAINING PROTEIN 39 HOMOLOG-RELATED"/>
    <property type="match status" value="1"/>
</dbReference>
<feature type="domain" description="Heterokaryon incompatibility" evidence="1">
    <location>
        <begin position="44"/>
        <end position="191"/>
    </location>
</feature>
<evidence type="ECO:0000313" key="3">
    <source>
        <dbReference type="Proteomes" id="UP000813461"/>
    </source>
</evidence>
<dbReference type="InterPro" id="IPR052895">
    <property type="entry name" value="HetReg/Transcr_Mod"/>
</dbReference>
<accession>A0A8K0RAH0</accession>
<evidence type="ECO:0000259" key="1">
    <source>
        <dbReference type="Pfam" id="PF06985"/>
    </source>
</evidence>
<dbReference type="OrthoDB" id="2157530at2759"/>
<dbReference type="Pfam" id="PF06985">
    <property type="entry name" value="HET"/>
    <property type="match status" value="1"/>
</dbReference>
<dbReference type="Pfam" id="PF26639">
    <property type="entry name" value="Het-6_barrel"/>
    <property type="match status" value="1"/>
</dbReference>
<dbReference type="EMBL" id="JAGMVJ010000005">
    <property type="protein sequence ID" value="KAH7090442.1"/>
    <property type="molecule type" value="Genomic_DNA"/>
</dbReference>
<proteinExistence type="predicted"/>
<name>A0A8K0RAH0_9PLEO</name>
<dbReference type="Proteomes" id="UP000813461">
    <property type="component" value="Unassembled WGS sequence"/>
</dbReference>
<dbReference type="AlphaFoldDB" id="A0A8K0RAH0"/>
<dbReference type="PANTHER" id="PTHR24148:SF64">
    <property type="entry name" value="HETEROKARYON INCOMPATIBILITY DOMAIN-CONTAINING PROTEIN"/>
    <property type="match status" value="1"/>
</dbReference>
<sequence length="605" mass="69293">MPLRYKALNPNTDEIRLLRRLPSRDNILHFSLETFSLRAAPPFWAFSYVWGDPKKTSRIVVNNHNFHATENLVAALTTHVHDILELRADLPHHSHFQAQHLWADAVCINQRDEKERAHQVSRMRDIYQKGIVCIYLNTSDRDAYKSVHDALQRLSETSAGDSTPRISPDMRYELLQFFSKDWFHRMWMIQEFVLAESKPLFFFLGGHKGITERDLRDAAWAVFQKSSDLLPVEEEFSLLSGVKQYMCLAEVKDRIKDDRECSFLTLLWTFRDRLASDPRDKVYSLLGLLRSKLEDDQGRPSSVVACDRGLAFEELIVDYKATVEDVYASVVKSAIIGMDSLNVLCACQRPGRFERSWVPDWTEPWSRFSLLTNSIGLVPDGWRKNSFTSSAGQKPVVEFSRDMQSITVEGVLSSKVSVLGDQPANCANSRWIEDWFTNVEQKLKIQISLRYEVNLQNVSDPFIQSVVATNTEEDGIIYSDVLAAEYSLPFTGASLEWKEMVRFYREDTLSKEEAEMFIIDIRIAQMLNGRRVFIGENGYCGIVPDHTHKGDLICVLFGCDVPVVLRQEAEHFTFIGECYALGLMYGEAIEAVRQGSIGSKQFVIF</sequence>
<dbReference type="InterPro" id="IPR010730">
    <property type="entry name" value="HET"/>
</dbReference>
<comment type="caution">
    <text evidence="2">The sequence shown here is derived from an EMBL/GenBank/DDBJ whole genome shotgun (WGS) entry which is preliminary data.</text>
</comment>
<organism evidence="2 3">
    <name type="scientific">Paraphoma chrysanthemicola</name>
    <dbReference type="NCBI Taxonomy" id="798071"/>
    <lineage>
        <taxon>Eukaryota</taxon>
        <taxon>Fungi</taxon>
        <taxon>Dikarya</taxon>
        <taxon>Ascomycota</taxon>
        <taxon>Pezizomycotina</taxon>
        <taxon>Dothideomycetes</taxon>
        <taxon>Pleosporomycetidae</taxon>
        <taxon>Pleosporales</taxon>
        <taxon>Pleosporineae</taxon>
        <taxon>Phaeosphaeriaceae</taxon>
        <taxon>Paraphoma</taxon>
    </lineage>
</organism>
<gene>
    <name evidence="2" type="ORF">FB567DRAFT_617907</name>
</gene>
<keyword evidence="3" id="KW-1185">Reference proteome</keyword>